<proteinExistence type="predicted"/>
<protein>
    <submittedName>
        <fullName evidence="2">Sulfite reductase</fullName>
    </submittedName>
</protein>
<dbReference type="PANTHER" id="PTHR34219">
    <property type="entry name" value="IRON-REGULATED INNER MEMBRANE PROTEIN-RELATED"/>
    <property type="match status" value="1"/>
</dbReference>
<name>A0A919F5V8_9XANT</name>
<accession>A0A919F5V8</accession>
<evidence type="ECO:0000256" key="1">
    <source>
        <dbReference type="SAM" id="Phobius"/>
    </source>
</evidence>
<feature type="transmembrane region" description="Helical" evidence="1">
    <location>
        <begin position="150"/>
        <end position="171"/>
    </location>
</feature>
<keyword evidence="1" id="KW-0812">Transmembrane</keyword>
<evidence type="ECO:0000313" key="2">
    <source>
        <dbReference type="EMBL" id="GHH47794.1"/>
    </source>
</evidence>
<evidence type="ECO:0000313" key="3">
    <source>
        <dbReference type="Proteomes" id="UP000623958"/>
    </source>
</evidence>
<keyword evidence="1" id="KW-0472">Membrane</keyword>
<reference evidence="2" key="1">
    <citation type="journal article" date="2014" name="Int. J. Syst. Evol. Microbiol.">
        <title>Complete genome sequence of Corynebacterium casei LMG S-19264T (=DSM 44701T), isolated from a smear-ripened cheese.</title>
        <authorList>
            <consortium name="US DOE Joint Genome Institute (JGI-PGF)"/>
            <person name="Walter F."/>
            <person name="Albersmeier A."/>
            <person name="Kalinowski J."/>
            <person name="Ruckert C."/>
        </authorList>
    </citation>
    <scope>NUCLEOTIDE SEQUENCE</scope>
    <source>
        <strain evidence="2">JCM 13306</strain>
    </source>
</reference>
<feature type="transmembrane region" description="Helical" evidence="1">
    <location>
        <begin position="205"/>
        <end position="229"/>
    </location>
</feature>
<feature type="transmembrane region" description="Helical" evidence="1">
    <location>
        <begin position="21"/>
        <end position="45"/>
    </location>
</feature>
<reference evidence="2" key="2">
    <citation type="submission" date="2020-09" db="EMBL/GenBank/DDBJ databases">
        <authorList>
            <person name="Sun Q."/>
            <person name="Ohkuma M."/>
        </authorList>
    </citation>
    <scope>NUCLEOTIDE SEQUENCE</scope>
    <source>
        <strain evidence="2">JCM 13306</strain>
    </source>
</reference>
<dbReference type="PANTHER" id="PTHR34219:SF1">
    <property type="entry name" value="PEPSY DOMAIN-CONTAINING PROTEIN"/>
    <property type="match status" value="1"/>
</dbReference>
<organism evidence="2 3">
    <name type="scientific">Xanthomonas boreopolis</name>
    <dbReference type="NCBI Taxonomy" id="86183"/>
    <lineage>
        <taxon>Bacteria</taxon>
        <taxon>Pseudomonadati</taxon>
        <taxon>Pseudomonadota</taxon>
        <taxon>Gammaproteobacteria</taxon>
        <taxon>Lysobacterales</taxon>
        <taxon>Lysobacteraceae</taxon>
        <taxon>Xanthomonas</taxon>
    </lineage>
</organism>
<dbReference type="Proteomes" id="UP000623958">
    <property type="component" value="Unassembled WGS sequence"/>
</dbReference>
<dbReference type="EMBL" id="BNBA01000002">
    <property type="protein sequence ID" value="GHH47794.1"/>
    <property type="molecule type" value="Genomic_DNA"/>
</dbReference>
<dbReference type="Pfam" id="PF03929">
    <property type="entry name" value="PepSY_TM"/>
    <property type="match status" value="1"/>
</dbReference>
<dbReference type="AlphaFoldDB" id="A0A919F5V8"/>
<comment type="caution">
    <text evidence="2">The sequence shown here is derived from an EMBL/GenBank/DDBJ whole genome shotgun (WGS) entry which is preliminary data.</text>
</comment>
<gene>
    <name evidence="2" type="ORF">GCM10009090_04780</name>
</gene>
<feature type="transmembrane region" description="Helical" evidence="1">
    <location>
        <begin position="397"/>
        <end position="418"/>
    </location>
</feature>
<sequence>MSRSREGEAAPWRVYRAVWRWHFYAGLLVLPFLAWLALTGAAFLYQKPIDRFFHHDLKVVAPADGPRQPARAQLEAALRRQAGQVFRYVAPERADASAEVGIVAPDGSRQVVYVDPYRARVLGTLPEHGTVAWTIRRLHSLDLLGVPANAMIEVAAGWAILLVLTGFYLWWASARAPRKRPHGPARGFGFAPRGRPRQRLFWRDLHATLGVSVGGVLLFLALTGLPWSLLWGAKVNAWLNGHDYGYPAGLRVQVPMSDQRLADATVPAWSLRQARLPRSEPHAGHEPAAHAAHAMAAGAGDYAPQPGAIGLDAALARFGALDVAPGYAVSLPRGAEGVYTASVYPADLARQRVVHLDQYSGRVLLDMRYADYGALARAAEWGINVHLGQQYGVANQLVLLVACLGIVVLCASAVAMWWKRRPAGRLGVPPAPVDPRTLRVVTALLAIGGVLFPLTGLSMLVVLGLDRLWPGRHR</sequence>
<keyword evidence="3" id="KW-1185">Reference proteome</keyword>
<dbReference type="InterPro" id="IPR005625">
    <property type="entry name" value="PepSY-ass_TM"/>
</dbReference>
<feature type="transmembrane region" description="Helical" evidence="1">
    <location>
        <begin position="438"/>
        <end position="465"/>
    </location>
</feature>
<keyword evidence="1" id="KW-1133">Transmembrane helix</keyword>